<feature type="domain" description="BPL/LPL catalytic" evidence="2">
    <location>
        <begin position="1"/>
        <end position="177"/>
    </location>
</feature>
<evidence type="ECO:0000259" key="2">
    <source>
        <dbReference type="PROSITE" id="PS51733"/>
    </source>
</evidence>
<name>A0ABU3BL31_9FLAO</name>
<dbReference type="SUPFAM" id="SSF55681">
    <property type="entry name" value="Class II aaRS and biotin synthetases"/>
    <property type="match status" value="1"/>
</dbReference>
<dbReference type="Proteomes" id="UP001250662">
    <property type="component" value="Unassembled WGS sequence"/>
</dbReference>
<dbReference type="GO" id="GO:0004077">
    <property type="term" value="F:biotin--[biotin carboxyl-carrier protein] ligase activity"/>
    <property type="evidence" value="ECO:0007669"/>
    <property type="project" value="UniProtKB-EC"/>
</dbReference>
<dbReference type="RefSeq" id="WP_311386440.1">
    <property type="nucleotide sequence ID" value="NZ_JAVRHU010000006.1"/>
</dbReference>
<proteinExistence type="predicted"/>
<organism evidence="3 4">
    <name type="scientific">Croceitalea vernalis</name>
    <dbReference type="NCBI Taxonomy" id="3075599"/>
    <lineage>
        <taxon>Bacteria</taxon>
        <taxon>Pseudomonadati</taxon>
        <taxon>Bacteroidota</taxon>
        <taxon>Flavobacteriia</taxon>
        <taxon>Flavobacteriales</taxon>
        <taxon>Flavobacteriaceae</taxon>
        <taxon>Croceitalea</taxon>
    </lineage>
</organism>
<comment type="caution">
    <text evidence="3">The sequence shown here is derived from an EMBL/GenBank/DDBJ whole genome shotgun (WGS) entry which is preliminary data.</text>
</comment>
<dbReference type="PANTHER" id="PTHR12835">
    <property type="entry name" value="BIOTIN PROTEIN LIGASE"/>
    <property type="match status" value="1"/>
</dbReference>
<keyword evidence="4" id="KW-1185">Reference proteome</keyword>
<dbReference type="Pfam" id="PF03099">
    <property type="entry name" value="BPL_LplA_LipB"/>
    <property type="match status" value="1"/>
</dbReference>
<gene>
    <name evidence="3" type="ORF">RM520_14640</name>
</gene>
<dbReference type="PROSITE" id="PS51733">
    <property type="entry name" value="BPL_LPL_CATALYTIC"/>
    <property type="match status" value="1"/>
</dbReference>
<dbReference type="PANTHER" id="PTHR12835:SF5">
    <property type="entry name" value="BIOTIN--PROTEIN LIGASE"/>
    <property type="match status" value="1"/>
</dbReference>
<dbReference type="Gene3D" id="3.30.930.10">
    <property type="entry name" value="Bira Bifunctional Protein, Domain 2"/>
    <property type="match status" value="1"/>
</dbReference>
<dbReference type="CDD" id="cd16442">
    <property type="entry name" value="BPL"/>
    <property type="match status" value="1"/>
</dbReference>
<keyword evidence="1 3" id="KW-0436">Ligase</keyword>
<reference evidence="3 4" key="1">
    <citation type="submission" date="2023-09" db="EMBL/GenBank/DDBJ databases">
        <authorList>
            <person name="Rey-Velasco X."/>
        </authorList>
    </citation>
    <scope>NUCLEOTIDE SEQUENCE [LARGE SCALE GENOMIC DNA]</scope>
    <source>
        <strain evidence="3 4">P007</strain>
    </source>
</reference>
<evidence type="ECO:0000313" key="4">
    <source>
        <dbReference type="Proteomes" id="UP001250662"/>
    </source>
</evidence>
<dbReference type="EC" id="6.3.4.15" evidence="3"/>
<accession>A0ABU3BL31</accession>
<dbReference type="NCBIfam" id="TIGR00121">
    <property type="entry name" value="birA_ligase"/>
    <property type="match status" value="1"/>
</dbReference>
<evidence type="ECO:0000313" key="3">
    <source>
        <dbReference type="EMBL" id="MDT0622865.1"/>
    </source>
</evidence>
<evidence type="ECO:0000256" key="1">
    <source>
        <dbReference type="ARBA" id="ARBA00022598"/>
    </source>
</evidence>
<sequence>MHIIKLDATPSTNQYLKHMVLEREMEDYTMVTTNNQTNGRGQMGAGWITQEGKNLTVSILKKFEALKASEQVYLNCAVSLALYDTLMMLSVPELKVKWPNDIMSGNKKLCGILIENILQGNFISKSVIGIGLNVNQLDFGDLKNATSIRLLLGKTINLDALTNQIVICLKNRLNILETNRFKKIKSTYEQVLYRKDTPSTFQDKNSNVFMGLIRGVSDDGKLVIQKEDEKLFEFALKEIRLLN</sequence>
<dbReference type="EMBL" id="JAVRHU010000006">
    <property type="protein sequence ID" value="MDT0622865.1"/>
    <property type="molecule type" value="Genomic_DNA"/>
</dbReference>
<dbReference type="InterPro" id="IPR004408">
    <property type="entry name" value="Biotin_CoA_COase_ligase"/>
</dbReference>
<dbReference type="InterPro" id="IPR004143">
    <property type="entry name" value="BPL_LPL_catalytic"/>
</dbReference>
<protein>
    <submittedName>
        <fullName evidence="3">Biotin--[acetyl-CoA-carboxylase] ligase</fullName>
        <ecNumber evidence="3">6.3.4.15</ecNumber>
    </submittedName>
</protein>
<dbReference type="InterPro" id="IPR045864">
    <property type="entry name" value="aa-tRNA-synth_II/BPL/LPL"/>
</dbReference>